<feature type="transmembrane region" description="Helical" evidence="9">
    <location>
        <begin position="38"/>
        <end position="62"/>
    </location>
</feature>
<dbReference type="GO" id="GO:0015293">
    <property type="term" value="F:symporter activity"/>
    <property type="evidence" value="ECO:0007669"/>
    <property type="project" value="UniProtKB-KW"/>
</dbReference>
<dbReference type="GO" id="GO:0015153">
    <property type="term" value="F:rhamnose transmembrane transporter activity"/>
    <property type="evidence" value="ECO:0007669"/>
    <property type="project" value="InterPro"/>
</dbReference>
<keyword evidence="1" id="KW-0813">Transport</keyword>
<dbReference type="Pfam" id="PF06379">
    <property type="entry name" value="RhaT"/>
    <property type="match status" value="1"/>
</dbReference>
<gene>
    <name evidence="10" type="ORF">HMPREF1535_02056</name>
</gene>
<dbReference type="GO" id="GO:0016020">
    <property type="term" value="C:membrane"/>
    <property type="evidence" value="ECO:0007669"/>
    <property type="project" value="InterPro"/>
</dbReference>
<feature type="transmembrane region" description="Helical" evidence="9">
    <location>
        <begin position="133"/>
        <end position="154"/>
    </location>
</feature>
<sequence>MTFELLFGIGLIAIGAFSSGSFSIPFGKTRNWAWENYWLIYSLFAYVIVPLVTCYVFCPGFMNVLSGVSAQTLGWIFLLGIIYGICNLTFGLSLRYLGLSLGFSLSLGLMMILGTIIPPAIDGRLNILLQQSGGTMLIAGLLIAAVGIALSGYAGYRKDKGVGPEANPELNFGKGLVLVFFVGITGASQALGIEQGTGISSALVASGIDPLFQTLPVFFVLFGGSFLATAIWCLFLSKKNNNLKVFVKTKDIAVSSNYLYCGLAGFLWFVNFIFYGMGKSRMGEFSFTAWGILMSLTIVFATLWGLYRGEWKATDTKTKAWMYVGLVVLVAASFIIGMSGGE</sequence>
<keyword evidence="3" id="KW-0997">Cell inner membrane</keyword>
<dbReference type="STRING" id="927665.HMPREF1535_02056"/>
<feature type="transmembrane region" description="Helical" evidence="9">
    <location>
        <begin position="213"/>
        <end position="236"/>
    </location>
</feature>
<dbReference type="PATRIC" id="fig|927665.4.peg.2109"/>
<evidence type="ECO:0000313" key="10">
    <source>
        <dbReference type="EMBL" id="KKB56083.1"/>
    </source>
</evidence>
<evidence type="ECO:0000256" key="5">
    <source>
        <dbReference type="ARBA" id="ARBA00022692"/>
    </source>
</evidence>
<evidence type="ECO:0000256" key="1">
    <source>
        <dbReference type="ARBA" id="ARBA00022448"/>
    </source>
</evidence>
<feature type="transmembrane region" description="Helical" evidence="9">
    <location>
        <begin position="101"/>
        <end position="121"/>
    </location>
</feature>
<dbReference type="InterPro" id="IPR004673">
    <property type="entry name" value="L-rhamnose-proton_sym_RhaT"/>
</dbReference>
<evidence type="ECO:0000256" key="9">
    <source>
        <dbReference type="SAM" id="Phobius"/>
    </source>
</evidence>
<accession>A0A0F5JED9</accession>
<reference evidence="10 11" key="1">
    <citation type="submission" date="2013-04" db="EMBL/GenBank/DDBJ databases">
        <title>The Genome Sequence of Parabacteroides goldsteinii DSM 19448.</title>
        <authorList>
            <consortium name="The Broad Institute Genomics Platform"/>
            <person name="Earl A."/>
            <person name="Ward D."/>
            <person name="Feldgarden M."/>
            <person name="Gevers D."/>
            <person name="Martens E."/>
            <person name="Sakamoto M."/>
            <person name="Benno Y."/>
            <person name="Song Y."/>
            <person name="Liu C."/>
            <person name="Lee J."/>
            <person name="Bolanos M."/>
            <person name="Vaisanen M.L."/>
            <person name="Finegold S.M."/>
            <person name="Walker B."/>
            <person name="Young S."/>
            <person name="Zeng Q."/>
            <person name="Gargeya S."/>
            <person name="Fitzgerald M."/>
            <person name="Haas B."/>
            <person name="Abouelleil A."/>
            <person name="Allen A.W."/>
            <person name="Alvarado L."/>
            <person name="Arachchi H.M."/>
            <person name="Berlin A.M."/>
            <person name="Chapman S.B."/>
            <person name="Gainer-Dewar J."/>
            <person name="Goldberg J."/>
            <person name="Griggs A."/>
            <person name="Gujja S."/>
            <person name="Hansen M."/>
            <person name="Howarth C."/>
            <person name="Imamovic A."/>
            <person name="Ireland A."/>
            <person name="Larimer J."/>
            <person name="McCowan C."/>
            <person name="Murphy C."/>
            <person name="Pearson M."/>
            <person name="Poon T.W."/>
            <person name="Priest M."/>
            <person name="Roberts A."/>
            <person name="Saif S."/>
            <person name="Shea T."/>
            <person name="Sisk P."/>
            <person name="Sykes S."/>
            <person name="Wortman J."/>
            <person name="Nusbaum C."/>
            <person name="Birren B."/>
        </authorList>
    </citation>
    <scope>NUCLEOTIDE SEQUENCE [LARGE SCALE GENOMIC DNA]</scope>
    <source>
        <strain evidence="10 11">DSM 19448</strain>
    </source>
</reference>
<evidence type="ECO:0000256" key="4">
    <source>
        <dbReference type="ARBA" id="ARBA00022597"/>
    </source>
</evidence>
<dbReference type="Proteomes" id="UP000033047">
    <property type="component" value="Unassembled WGS sequence"/>
</dbReference>
<feature type="transmembrane region" description="Helical" evidence="9">
    <location>
        <begin position="320"/>
        <end position="340"/>
    </location>
</feature>
<evidence type="ECO:0000256" key="8">
    <source>
        <dbReference type="ARBA" id="ARBA00023136"/>
    </source>
</evidence>
<name>A0A0F5JED9_9BACT</name>
<dbReference type="HOGENOM" id="CLU_066437_0_0_10"/>
<keyword evidence="6" id="KW-0769">Symport</keyword>
<keyword evidence="5 9" id="KW-0812">Transmembrane</keyword>
<evidence type="ECO:0000256" key="3">
    <source>
        <dbReference type="ARBA" id="ARBA00022519"/>
    </source>
</evidence>
<dbReference type="RefSeq" id="WP_046146025.1">
    <property type="nucleotide sequence ID" value="NZ_KQ033912.1"/>
</dbReference>
<dbReference type="EMBL" id="AQHV01000011">
    <property type="protein sequence ID" value="KKB56083.1"/>
    <property type="molecule type" value="Genomic_DNA"/>
</dbReference>
<keyword evidence="8 9" id="KW-0472">Membrane</keyword>
<feature type="transmembrane region" description="Helical" evidence="9">
    <location>
        <begin position="175"/>
        <end position="193"/>
    </location>
</feature>
<evidence type="ECO:0000313" key="11">
    <source>
        <dbReference type="Proteomes" id="UP000033047"/>
    </source>
</evidence>
<feature type="transmembrane region" description="Helical" evidence="9">
    <location>
        <begin position="74"/>
        <end position="94"/>
    </location>
</feature>
<evidence type="ECO:0000256" key="7">
    <source>
        <dbReference type="ARBA" id="ARBA00022989"/>
    </source>
</evidence>
<comment type="caution">
    <text evidence="10">The sequence shown here is derived from an EMBL/GenBank/DDBJ whole genome shotgun (WGS) entry which is preliminary data.</text>
</comment>
<evidence type="ECO:0000256" key="6">
    <source>
        <dbReference type="ARBA" id="ARBA00022847"/>
    </source>
</evidence>
<feature type="transmembrane region" description="Helical" evidence="9">
    <location>
        <begin position="6"/>
        <end position="26"/>
    </location>
</feature>
<proteinExistence type="predicted"/>
<feature type="transmembrane region" description="Helical" evidence="9">
    <location>
        <begin position="287"/>
        <end position="308"/>
    </location>
</feature>
<keyword evidence="7 9" id="KW-1133">Transmembrane helix</keyword>
<keyword evidence="4" id="KW-0762">Sugar transport</keyword>
<feature type="transmembrane region" description="Helical" evidence="9">
    <location>
        <begin position="257"/>
        <end position="275"/>
    </location>
</feature>
<organism evidence="10 11">
    <name type="scientific">Parabacteroides goldsteinii DSM 19448 = WAL 12034</name>
    <dbReference type="NCBI Taxonomy" id="927665"/>
    <lineage>
        <taxon>Bacteria</taxon>
        <taxon>Pseudomonadati</taxon>
        <taxon>Bacteroidota</taxon>
        <taxon>Bacteroidia</taxon>
        <taxon>Bacteroidales</taxon>
        <taxon>Tannerellaceae</taxon>
        <taxon>Parabacteroides</taxon>
    </lineage>
</organism>
<keyword evidence="2" id="KW-1003">Cell membrane</keyword>
<evidence type="ECO:0000256" key="2">
    <source>
        <dbReference type="ARBA" id="ARBA00022475"/>
    </source>
</evidence>
<dbReference type="AlphaFoldDB" id="A0A0F5JED9"/>
<protein>
    <submittedName>
        <fullName evidence="10">Uncharacterized protein</fullName>
    </submittedName>
</protein>